<dbReference type="InterPro" id="IPR029065">
    <property type="entry name" value="Enolase_C-like"/>
</dbReference>
<dbReference type="PROSITE" id="PS00909">
    <property type="entry name" value="MR_MLE_2"/>
    <property type="match status" value="1"/>
</dbReference>
<dbReference type="Pfam" id="PF02746">
    <property type="entry name" value="MR_MLE_N"/>
    <property type="match status" value="1"/>
</dbReference>
<comment type="caution">
    <text evidence="3">The sequence shown here is derived from an EMBL/GenBank/DDBJ whole genome shotgun (WGS) entry which is preliminary data.</text>
</comment>
<organism evidence="3 4">
    <name type="scientific">Vibrio variabilis</name>
    <dbReference type="NCBI Taxonomy" id="990271"/>
    <lineage>
        <taxon>Bacteria</taxon>
        <taxon>Pseudomonadati</taxon>
        <taxon>Pseudomonadota</taxon>
        <taxon>Gammaproteobacteria</taxon>
        <taxon>Vibrionales</taxon>
        <taxon>Vibrionaceae</taxon>
        <taxon>Vibrio</taxon>
    </lineage>
</organism>
<dbReference type="SFLD" id="SFLDG00179">
    <property type="entry name" value="mandelate_racemase"/>
    <property type="match status" value="1"/>
</dbReference>
<gene>
    <name evidence="3" type="ORF">JCM19239_2085</name>
</gene>
<dbReference type="EC" id="4.2.1.6" evidence="3"/>
<dbReference type="PANTHER" id="PTHR48080:SF2">
    <property type="entry name" value="D-GALACTONATE DEHYDRATASE"/>
    <property type="match status" value="1"/>
</dbReference>
<dbReference type="PANTHER" id="PTHR48080">
    <property type="entry name" value="D-GALACTONATE DEHYDRATASE-RELATED"/>
    <property type="match status" value="1"/>
</dbReference>
<sequence>MKIETIETFHCAVGTRNQLLVKVVTESGIEGWGESGLSSRELAVEGAVKHFTRFLRGKDARQINRIWQECYRSQYFEGGRVLTAAISAIDVALYDILGKSLSVPVYQLLGGKQRDQIPTFACGYNECSHEQLDDLVLELKELIKQGFSCVRVLPAGHHTDNYYEPRDSLAETAECLIELRSALGRDITLGIDFHHRLSVAEAASFCHRLPRGTIDFLEEPLRQQSVAAYQSLRKMTEIPFAIGEEFCSKWSSHDFLAQGMTQFLRVDIGNIGGFTEALKVASLAETHYIDVMPHNPLGPVATAATLHLAAVLPNLNWVETHQVPSCPLLPR</sequence>
<dbReference type="InterPro" id="IPR036849">
    <property type="entry name" value="Enolase-like_C_sf"/>
</dbReference>
<keyword evidence="1 3" id="KW-0456">Lyase</keyword>
<evidence type="ECO:0000256" key="1">
    <source>
        <dbReference type="ARBA" id="ARBA00023239"/>
    </source>
</evidence>
<proteinExistence type="predicted"/>
<evidence type="ECO:0000259" key="2">
    <source>
        <dbReference type="SMART" id="SM00922"/>
    </source>
</evidence>
<dbReference type="SUPFAM" id="SSF51604">
    <property type="entry name" value="Enolase C-terminal domain-like"/>
    <property type="match status" value="1"/>
</dbReference>
<dbReference type="InterPro" id="IPR013342">
    <property type="entry name" value="Mandelate_racemase_C"/>
</dbReference>
<dbReference type="Gene3D" id="3.30.390.10">
    <property type="entry name" value="Enolase-like, N-terminal domain"/>
    <property type="match status" value="1"/>
</dbReference>
<feature type="domain" description="Mandelate racemase/muconate lactonizing enzyme C-terminal" evidence="2">
    <location>
        <begin position="132"/>
        <end position="239"/>
    </location>
</feature>
<dbReference type="Proteomes" id="UP000029223">
    <property type="component" value="Unassembled WGS sequence"/>
</dbReference>
<dbReference type="InterPro" id="IPR013341">
    <property type="entry name" value="Mandelate_racemase_N_dom"/>
</dbReference>
<dbReference type="Gene3D" id="3.20.20.120">
    <property type="entry name" value="Enolase-like C-terminal domain"/>
    <property type="match status" value="1"/>
</dbReference>
<dbReference type="CDD" id="cd03316">
    <property type="entry name" value="MR_like"/>
    <property type="match status" value="1"/>
</dbReference>
<evidence type="ECO:0000313" key="4">
    <source>
        <dbReference type="Proteomes" id="UP000029223"/>
    </source>
</evidence>
<evidence type="ECO:0000313" key="3">
    <source>
        <dbReference type="EMBL" id="GAL27273.1"/>
    </source>
</evidence>
<dbReference type="InterPro" id="IPR034593">
    <property type="entry name" value="DgoD-like"/>
</dbReference>
<dbReference type="GO" id="GO:0008869">
    <property type="term" value="F:galactonate dehydratase activity"/>
    <property type="evidence" value="ECO:0007669"/>
    <property type="project" value="UniProtKB-EC"/>
</dbReference>
<protein>
    <submittedName>
        <fullName evidence="3">Galactonate dehydratase</fullName>
        <ecNumber evidence="3">4.2.1.6</ecNumber>
    </submittedName>
</protein>
<name>A0ABQ0JEZ0_9VIBR</name>
<accession>A0ABQ0JEZ0</accession>
<keyword evidence="4" id="KW-1185">Reference proteome</keyword>
<dbReference type="InterPro" id="IPR018110">
    <property type="entry name" value="Mandel_Rmase/mucon_lact_enz_CS"/>
</dbReference>
<dbReference type="SFLD" id="SFLDS00001">
    <property type="entry name" value="Enolase"/>
    <property type="match status" value="1"/>
</dbReference>
<dbReference type="SMART" id="SM00922">
    <property type="entry name" value="MR_MLE"/>
    <property type="match status" value="1"/>
</dbReference>
<reference evidence="4" key="2">
    <citation type="submission" date="2014-09" db="EMBL/GenBank/DDBJ databases">
        <authorList>
            <consortium name="NBRP consortium"/>
            <person name="Sawabe T."/>
            <person name="Meirelles P."/>
            <person name="Nakanishi M."/>
            <person name="Sayaka M."/>
            <person name="Hattori M."/>
            <person name="Ohkuma M."/>
        </authorList>
    </citation>
    <scope>NUCLEOTIDE SEQUENCE [LARGE SCALE GENOMIC DNA]</scope>
    <source>
        <strain evidence="4">JCM 19239</strain>
    </source>
</reference>
<dbReference type="SUPFAM" id="SSF54826">
    <property type="entry name" value="Enolase N-terminal domain-like"/>
    <property type="match status" value="1"/>
</dbReference>
<dbReference type="PROSITE" id="PS00908">
    <property type="entry name" value="MR_MLE_1"/>
    <property type="match status" value="1"/>
</dbReference>
<reference evidence="4" key="1">
    <citation type="submission" date="2014-09" db="EMBL/GenBank/DDBJ databases">
        <title>Vibrio variabilis JCM 19239. (C206) whole genome shotgun sequence.</title>
        <authorList>
            <person name="Sawabe T."/>
            <person name="Meirelles P."/>
            <person name="Nakanishi M."/>
            <person name="Sayaka M."/>
            <person name="Hattori M."/>
            <person name="Ohkuma M."/>
        </authorList>
    </citation>
    <scope>NUCLEOTIDE SEQUENCE [LARGE SCALE GENOMIC DNA]</scope>
    <source>
        <strain evidence="4">JCM 19239</strain>
    </source>
</reference>
<dbReference type="Pfam" id="PF13378">
    <property type="entry name" value="MR_MLE_C"/>
    <property type="match status" value="1"/>
</dbReference>
<dbReference type="InterPro" id="IPR029017">
    <property type="entry name" value="Enolase-like_N"/>
</dbReference>
<dbReference type="EMBL" id="BBMS01000027">
    <property type="protein sequence ID" value="GAL27273.1"/>
    <property type="molecule type" value="Genomic_DNA"/>
</dbReference>